<feature type="domain" description="LytR/CpsA/Psr regulator C-terminal" evidence="2">
    <location>
        <begin position="92"/>
        <end position="180"/>
    </location>
</feature>
<name>A0A3A5MIV1_9MICO</name>
<comment type="caution">
    <text evidence="3">The sequence shown here is derived from an EMBL/GenBank/DDBJ whole genome shotgun (WGS) entry which is preliminary data.</text>
</comment>
<dbReference type="RefSeq" id="WP_119976069.1">
    <property type="nucleotide sequence ID" value="NZ_JBHSQA010000001.1"/>
</dbReference>
<dbReference type="InterPro" id="IPR027381">
    <property type="entry name" value="LytR/CpsA/Psr_C"/>
</dbReference>
<accession>A0A3A5MIV1</accession>
<dbReference type="Gene3D" id="3.30.70.2390">
    <property type="match status" value="1"/>
</dbReference>
<keyword evidence="1" id="KW-0472">Membrane</keyword>
<gene>
    <name evidence="3" type="ORF">D6T64_18050</name>
</gene>
<dbReference type="Proteomes" id="UP000272015">
    <property type="component" value="Unassembled WGS sequence"/>
</dbReference>
<keyword evidence="1" id="KW-1133">Transmembrane helix</keyword>
<sequence>MARTYPHDRFDDLPHGKRVGAHRAPAKKGRGWVPFWWALGTTLLLIGIGIVVLVTLTNRLSFTIPGLPTDAATTTPTAEAVPTAAPTVDPTLSVTVLNGTPDTELAASVTEILTGAGWDVGSTQESDADGVESTFVYYSDAALEGAARGVAASLPASEVILSDDFAETGASITVVVGNDYLVAQG</sequence>
<organism evidence="3 4">
    <name type="scientific">Cryobacterium melibiosiphilum</name>
    <dbReference type="NCBI Taxonomy" id="995039"/>
    <lineage>
        <taxon>Bacteria</taxon>
        <taxon>Bacillati</taxon>
        <taxon>Actinomycetota</taxon>
        <taxon>Actinomycetes</taxon>
        <taxon>Micrococcales</taxon>
        <taxon>Microbacteriaceae</taxon>
        <taxon>Cryobacterium</taxon>
    </lineage>
</organism>
<keyword evidence="1" id="KW-0812">Transmembrane</keyword>
<feature type="transmembrane region" description="Helical" evidence="1">
    <location>
        <begin position="35"/>
        <end position="56"/>
    </location>
</feature>
<reference evidence="3 4" key="1">
    <citation type="submission" date="2018-09" db="EMBL/GenBank/DDBJ databases">
        <title>Novel species of Cryobacterium.</title>
        <authorList>
            <person name="Liu Q."/>
            <person name="Xin Y.-H."/>
        </authorList>
    </citation>
    <scope>NUCLEOTIDE SEQUENCE [LARGE SCALE GENOMIC DNA]</scope>
    <source>
        <strain evidence="3 4">Hh39</strain>
    </source>
</reference>
<evidence type="ECO:0000256" key="1">
    <source>
        <dbReference type="SAM" id="Phobius"/>
    </source>
</evidence>
<dbReference type="AlphaFoldDB" id="A0A3A5MIV1"/>
<evidence type="ECO:0000259" key="2">
    <source>
        <dbReference type="Pfam" id="PF13399"/>
    </source>
</evidence>
<evidence type="ECO:0000313" key="3">
    <source>
        <dbReference type="EMBL" id="RJT86171.1"/>
    </source>
</evidence>
<dbReference type="Pfam" id="PF13399">
    <property type="entry name" value="LytR_C"/>
    <property type="match status" value="1"/>
</dbReference>
<protein>
    <submittedName>
        <fullName evidence="3">LytR family transcriptional regulator</fullName>
    </submittedName>
</protein>
<proteinExistence type="predicted"/>
<dbReference type="OrthoDB" id="5125199at2"/>
<evidence type="ECO:0000313" key="4">
    <source>
        <dbReference type="Proteomes" id="UP000272015"/>
    </source>
</evidence>
<keyword evidence="4" id="KW-1185">Reference proteome</keyword>
<dbReference type="EMBL" id="QZVS01000094">
    <property type="protein sequence ID" value="RJT86171.1"/>
    <property type="molecule type" value="Genomic_DNA"/>
</dbReference>